<dbReference type="EMBL" id="CAJNOT010002789">
    <property type="protein sequence ID" value="CAF1343586.1"/>
    <property type="molecule type" value="Genomic_DNA"/>
</dbReference>
<dbReference type="GO" id="GO:0008289">
    <property type="term" value="F:lipid binding"/>
    <property type="evidence" value="ECO:0007669"/>
    <property type="project" value="InterPro"/>
</dbReference>
<accession>A0A815GUI2</accession>
<proteinExistence type="predicted"/>
<sequence length="57" mass="6623">MTSMENLYPTLQRNARRAKLPVSMFDRSQISIWSILKQCIGKELSKITMPIAWNEPV</sequence>
<comment type="caution">
    <text evidence="1">The sequence shown here is derived from an EMBL/GenBank/DDBJ whole genome shotgun (WGS) entry which is preliminary data.</text>
</comment>
<protein>
    <submittedName>
        <fullName evidence="1">Uncharacterized protein</fullName>
    </submittedName>
</protein>
<organism evidence="1 2">
    <name type="scientific">Rotaria sordida</name>
    <dbReference type="NCBI Taxonomy" id="392033"/>
    <lineage>
        <taxon>Eukaryota</taxon>
        <taxon>Metazoa</taxon>
        <taxon>Spiralia</taxon>
        <taxon>Gnathifera</taxon>
        <taxon>Rotifera</taxon>
        <taxon>Eurotatoria</taxon>
        <taxon>Bdelloidea</taxon>
        <taxon>Philodinida</taxon>
        <taxon>Philodinidae</taxon>
        <taxon>Rotaria</taxon>
    </lineage>
</organism>
<dbReference type="AlphaFoldDB" id="A0A815GUI2"/>
<name>A0A815GUI2_9BILA</name>
<dbReference type="InterPro" id="IPR037239">
    <property type="entry name" value="OSBP_sf"/>
</dbReference>
<reference evidence="1" key="1">
    <citation type="submission" date="2021-02" db="EMBL/GenBank/DDBJ databases">
        <authorList>
            <person name="Nowell W R."/>
        </authorList>
    </citation>
    <scope>NUCLEOTIDE SEQUENCE</scope>
</reference>
<evidence type="ECO:0000313" key="1">
    <source>
        <dbReference type="EMBL" id="CAF1343586.1"/>
    </source>
</evidence>
<dbReference type="SUPFAM" id="SSF144000">
    <property type="entry name" value="Oxysterol-binding protein-like"/>
    <property type="match status" value="1"/>
</dbReference>
<evidence type="ECO:0000313" key="2">
    <source>
        <dbReference type="Proteomes" id="UP000663864"/>
    </source>
</evidence>
<dbReference type="Proteomes" id="UP000663864">
    <property type="component" value="Unassembled WGS sequence"/>
</dbReference>
<dbReference type="InterPro" id="IPR000648">
    <property type="entry name" value="Oxysterol-bd"/>
</dbReference>
<feature type="non-terminal residue" evidence="1">
    <location>
        <position position="1"/>
    </location>
</feature>
<gene>
    <name evidence="1" type="ORF">ZHD862_LOCUS30177</name>
</gene>
<dbReference type="Pfam" id="PF01237">
    <property type="entry name" value="Oxysterol_BP"/>
    <property type="match status" value="1"/>
</dbReference>